<feature type="repeat" description="TPR" evidence="1">
    <location>
        <begin position="105"/>
        <end position="138"/>
    </location>
</feature>
<dbReference type="EMBL" id="CP012801">
    <property type="protein sequence ID" value="ALJ60132.1"/>
    <property type="molecule type" value="Genomic_DNA"/>
</dbReference>
<keyword evidence="2" id="KW-1133">Transmembrane helix</keyword>
<keyword evidence="2" id="KW-0472">Membrane</keyword>
<dbReference type="KEGG" id="bcel:BcellWH2_02893"/>
<evidence type="ECO:0000256" key="1">
    <source>
        <dbReference type="PROSITE-ProRule" id="PRU00339"/>
    </source>
</evidence>
<keyword evidence="1" id="KW-0802">TPR repeat</keyword>
<sequence length="550" mass="63473">MKKLLPAFLFFISFTILLGACRRGSHAVSSILLLADSLMQSHPDSSLQLLEAIPAPQKMGKTDRAWYALLLTQAKYKNYVSLENDSLIQVAVDYFEKNSDREQLAKSYFYSGCVHREQEDISIAINLYLKSLRTMPQGGDSVFLSMVYGHLGDCYGEQYLNSAAIDAHKNAYALCGTAHIDRALYALLKIGDNYLIKDDSDSAFIYYQQAKLLADSLQTSAFKPLVYKNIAALYNERGEYEEANSYISEAMRDIEVEESLYSIYFLKGDIMNHLNKKDSALYYWNLAKYSFDIETKASAFDRLFELNKEQSRWREAALCADSFIVYFDSIQASAYRAEIGDLMDNHQLEIHKYALLKEHQLAKKKMIYCFWGLFLVLALIYMWRDRCRKNKYIALQKQLNENRAEIMMLSESSAPIEEKSAELHDLKEKNLQICISLFEATEGYKKLNELKNMKPGKRILKIQDYRERIIGDIRESFLDVMNNLRENCRSLTNEDLFYCLLSLLHCPKDLLLGIMDASSDAIKARKHRIKDKMDTVLFDKVFGSDNQKLM</sequence>
<dbReference type="Proteomes" id="UP000061809">
    <property type="component" value="Chromosome"/>
</dbReference>
<feature type="transmembrane region" description="Helical" evidence="2">
    <location>
        <begin position="365"/>
        <end position="383"/>
    </location>
</feature>
<reference evidence="3 4" key="1">
    <citation type="journal article" date="2015" name="Science">
        <title>Genetic determinants of in vivo fitness and diet responsiveness in multiple human gut Bacteroides.</title>
        <authorList>
            <person name="Wu M."/>
            <person name="McNulty N.P."/>
            <person name="Rodionov D.A."/>
            <person name="Khoroshkin M.S."/>
            <person name="Griffin N.W."/>
            <person name="Cheng J."/>
            <person name="Latreille P."/>
            <person name="Kerstetter R.A."/>
            <person name="Terrapon N."/>
            <person name="Henrissat B."/>
            <person name="Osterman A.L."/>
            <person name="Gordon J.I."/>
        </authorList>
    </citation>
    <scope>NUCLEOTIDE SEQUENCE [LARGE SCALE GENOMIC DNA]</scope>
    <source>
        <strain evidence="3 4">WH2</strain>
    </source>
</reference>
<proteinExistence type="predicted"/>
<protein>
    <submittedName>
        <fullName evidence="3">Uncharacterized protein</fullName>
    </submittedName>
</protein>
<accession>A0A0P0GQ39</accession>
<dbReference type="AlphaFoldDB" id="A0A0P0GQ39"/>
<evidence type="ECO:0000256" key="2">
    <source>
        <dbReference type="SAM" id="Phobius"/>
    </source>
</evidence>
<organism evidence="3 4">
    <name type="scientific">Bacteroides cellulosilyticus</name>
    <dbReference type="NCBI Taxonomy" id="246787"/>
    <lineage>
        <taxon>Bacteria</taxon>
        <taxon>Pseudomonadati</taxon>
        <taxon>Bacteroidota</taxon>
        <taxon>Bacteroidia</taxon>
        <taxon>Bacteroidales</taxon>
        <taxon>Bacteroidaceae</taxon>
        <taxon>Bacteroides</taxon>
    </lineage>
</organism>
<gene>
    <name evidence="3" type="ORF">BcellWH2_02893</name>
</gene>
<keyword evidence="2" id="KW-0812">Transmembrane</keyword>
<dbReference type="Gene3D" id="1.25.40.10">
    <property type="entry name" value="Tetratricopeptide repeat domain"/>
    <property type="match status" value="2"/>
</dbReference>
<evidence type="ECO:0000313" key="4">
    <source>
        <dbReference type="Proteomes" id="UP000061809"/>
    </source>
</evidence>
<dbReference type="PROSITE" id="PS51257">
    <property type="entry name" value="PROKAR_LIPOPROTEIN"/>
    <property type="match status" value="1"/>
</dbReference>
<dbReference type="PATRIC" id="fig|246787.4.peg.2990"/>
<dbReference type="InterPro" id="IPR011990">
    <property type="entry name" value="TPR-like_helical_dom_sf"/>
</dbReference>
<evidence type="ECO:0000313" key="3">
    <source>
        <dbReference type="EMBL" id="ALJ60132.1"/>
    </source>
</evidence>
<dbReference type="InterPro" id="IPR019734">
    <property type="entry name" value="TPR_rpt"/>
</dbReference>
<dbReference type="SUPFAM" id="SSF48452">
    <property type="entry name" value="TPR-like"/>
    <property type="match status" value="1"/>
</dbReference>
<name>A0A0P0GQ39_9BACE</name>
<dbReference type="PROSITE" id="PS50005">
    <property type="entry name" value="TPR"/>
    <property type="match status" value="1"/>
</dbReference>